<feature type="transmembrane region" description="Helical" evidence="2">
    <location>
        <begin position="212"/>
        <end position="230"/>
    </location>
</feature>
<evidence type="ECO:0000313" key="5">
    <source>
        <dbReference type="Proteomes" id="UP000692954"/>
    </source>
</evidence>
<keyword evidence="2" id="KW-1133">Transmembrane helix</keyword>
<feature type="coiled-coil region" evidence="1">
    <location>
        <begin position="166"/>
        <end position="193"/>
    </location>
</feature>
<dbReference type="OrthoDB" id="299231at2759"/>
<protein>
    <recommendedName>
        <fullName evidence="3">MSP domain-containing protein</fullName>
    </recommendedName>
</protein>
<dbReference type="InterPro" id="IPR000535">
    <property type="entry name" value="MSP_dom"/>
</dbReference>
<evidence type="ECO:0000313" key="4">
    <source>
        <dbReference type="EMBL" id="CAD8124427.1"/>
    </source>
</evidence>
<keyword evidence="1" id="KW-0175">Coiled coil</keyword>
<evidence type="ECO:0000256" key="2">
    <source>
        <dbReference type="SAM" id="Phobius"/>
    </source>
</evidence>
<sequence>MELLRLSSSQMEFTYNKYENMQSGIFIYNDTLTPIAYKFKASNRNIFLVRPPFGIVQPKQNQLISVTLHCKVFENTSINEFNEKLLLISVPIFSGIQDPTPLFKDSTRKFENQRINIVIQSVDRKIISQVGGSANLVFQSLHKQNSQLDLQNSPNEPKFEENRFKAQQFQARNEALLQEIAQKEQQLLNLQKTHGVSFEKLEKEPIKNTKDTVLLIIVSILSFFIVLRYFDLINRIIPR</sequence>
<keyword evidence="5" id="KW-1185">Reference proteome</keyword>
<dbReference type="Proteomes" id="UP000692954">
    <property type="component" value="Unassembled WGS sequence"/>
</dbReference>
<accession>A0A8S1R9T9</accession>
<proteinExistence type="predicted"/>
<evidence type="ECO:0000256" key="1">
    <source>
        <dbReference type="SAM" id="Coils"/>
    </source>
</evidence>
<dbReference type="Pfam" id="PF00635">
    <property type="entry name" value="Motile_Sperm"/>
    <property type="match status" value="1"/>
</dbReference>
<reference evidence="4" key="1">
    <citation type="submission" date="2021-01" db="EMBL/GenBank/DDBJ databases">
        <authorList>
            <consortium name="Genoscope - CEA"/>
            <person name="William W."/>
        </authorList>
    </citation>
    <scope>NUCLEOTIDE SEQUENCE</scope>
</reference>
<comment type="caution">
    <text evidence="4">The sequence shown here is derived from an EMBL/GenBank/DDBJ whole genome shotgun (WGS) entry which is preliminary data.</text>
</comment>
<dbReference type="EMBL" id="CAJJDN010000151">
    <property type="protein sequence ID" value="CAD8124427.1"/>
    <property type="molecule type" value="Genomic_DNA"/>
</dbReference>
<dbReference type="AlphaFoldDB" id="A0A8S1R9T9"/>
<name>A0A8S1R9T9_9CILI</name>
<feature type="domain" description="MSP" evidence="3">
    <location>
        <begin position="2"/>
        <end position="128"/>
    </location>
</feature>
<organism evidence="4 5">
    <name type="scientific">Paramecium sonneborni</name>
    <dbReference type="NCBI Taxonomy" id="65129"/>
    <lineage>
        <taxon>Eukaryota</taxon>
        <taxon>Sar</taxon>
        <taxon>Alveolata</taxon>
        <taxon>Ciliophora</taxon>
        <taxon>Intramacronucleata</taxon>
        <taxon>Oligohymenophorea</taxon>
        <taxon>Peniculida</taxon>
        <taxon>Parameciidae</taxon>
        <taxon>Paramecium</taxon>
    </lineage>
</organism>
<evidence type="ECO:0000259" key="3">
    <source>
        <dbReference type="PROSITE" id="PS50202"/>
    </source>
</evidence>
<gene>
    <name evidence="4" type="ORF">PSON_ATCC_30995.1.T1510026</name>
</gene>
<dbReference type="PROSITE" id="PS50202">
    <property type="entry name" value="MSP"/>
    <property type="match status" value="1"/>
</dbReference>
<keyword evidence="2" id="KW-0812">Transmembrane</keyword>
<keyword evidence="2" id="KW-0472">Membrane</keyword>